<organism evidence="2 3">
    <name type="scientific">Vitis vinifera</name>
    <name type="common">Grape</name>
    <dbReference type="NCBI Taxonomy" id="29760"/>
    <lineage>
        <taxon>Eukaryota</taxon>
        <taxon>Viridiplantae</taxon>
        <taxon>Streptophyta</taxon>
        <taxon>Embryophyta</taxon>
        <taxon>Tracheophyta</taxon>
        <taxon>Spermatophyta</taxon>
        <taxon>Magnoliopsida</taxon>
        <taxon>eudicotyledons</taxon>
        <taxon>Gunneridae</taxon>
        <taxon>Pentapetalae</taxon>
        <taxon>rosids</taxon>
        <taxon>Vitales</taxon>
        <taxon>Vitaceae</taxon>
        <taxon>Viteae</taxon>
        <taxon>Vitis</taxon>
    </lineage>
</organism>
<comment type="caution">
    <text evidence="2">The sequence shown here is derived from an EMBL/GenBank/DDBJ whole genome shotgun (WGS) entry which is preliminary data.</text>
</comment>
<sequence length="279" mass="30974">MESKSFDISIEELGGRLRGVIVESERGFLGGLKDEKREEGYSCWNVGRMGLGVGRLEVGRQEVGEESCKKEWVRMLGLPLHLWSREVFIKVGDYCGASGQVLELFHPVVVGSLPKFSMVVPRSCSNGSPELKVKGDDVDGSRAGIGEEDFEGDGRGSSVGRKVYLEGIMGLEGKSGQLEEGSFVLQKAHRVNVLLVGEDGMMRLSRLKRQDTPFIHFLWCFGWYVVLLFFSFLLEKGCKRGPQSCLWLRDVSIHHLSVVLADESVAGDLFWGGKGFSYE</sequence>
<reference evidence="2 3" key="1">
    <citation type="journal article" date="2018" name="PLoS Genet.">
        <title>Population sequencing reveals clonal diversity and ancestral inbreeding in the grapevine cultivar Chardonnay.</title>
        <authorList>
            <person name="Roach M.J."/>
            <person name="Johnson D.L."/>
            <person name="Bohlmann J."/>
            <person name="van Vuuren H.J."/>
            <person name="Jones S.J."/>
            <person name="Pretorius I.S."/>
            <person name="Schmidt S.A."/>
            <person name="Borneman A.R."/>
        </authorList>
    </citation>
    <scope>NUCLEOTIDE SEQUENCE [LARGE SCALE GENOMIC DNA]</scope>
    <source>
        <strain evidence="3">cv. Chardonnay</strain>
        <tissue evidence="2">Leaf</tissue>
    </source>
</reference>
<protein>
    <submittedName>
        <fullName evidence="2">Uncharacterized protein</fullName>
    </submittedName>
</protein>
<keyword evidence="1" id="KW-0472">Membrane</keyword>
<feature type="transmembrane region" description="Helical" evidence="1">
    <location>
        <begin position="214"/>
        <end position="234"/>
    </location>
</feature>
<name>A0A438DFC4_VITVI</name>
<gene>
    <name evidence="2" type="ORF">CK203_084375</name>
</gene>
<dbReference type="Proteomes" id="UP000288805">
    <property type="component" value="Unassembled WGS sequence"/>
</dbReference>
<evidence type="ECO:0000313" key="2">
    <source>
        <dbReference type="EMBL" id="RVW34119.1"/>
    </source>
</evidence>
<accession>A0A438DFC4</accession>
<dbReference type="AlphaFoldDB" id="A0A438DFC4"/>
<dbReference type="EMBL" id="QGNW01001657">
    <property type="protein sequence ID" value="RVW34119.1"/>
    <property type="molecule type" value="Genomic_DNA"/>
</dbReference>
<evidence type="ECO:0000256" key="1">
    <source>
        <dbReference type="SAM" id="Phobius"/>
    </source>
</evidence>
<evidence type="ECO:0000313" key="3">
    <source>
        <dbReference type="Proteomes" id="UP000288805"/>
    </source>
</evidence>
<keyword evidence="1" id="KW-0812">Transmembrane</keyword>
<proteinExistence type="predicted"/>
<keyword evidence="1" id="KW-1133">Transmembrane helix</keyword>